<evidence type="ECO:0000256" key="3">
    <source>
        <dbReference type="ARBA" id="ARBA00022842"/>
    </source>
</evidence>
<dbReference type="FunCoup" id="G0VH18">
    <property type="interactions" value="275"/>
</dbReference>
<dbReference type="PANTHER" id="PTHR46498">
    <property type="entry name" value="GTP-BINDING PROTEIN 8"/>
    <property type="match status" value="1"/>
</dbReference>
<proteinExistence type="predicted"/>
<evidence type="ECO:0000256" key="2">
    <source>
        <dbReference type="ARBA" id="ARBA00022741"/>
    </source>
</evidence>
<evidence type="ECO:0000256" key="4">
    <source>
        <dbReference type="ARBA" id="ARBA00023134"/>
    </source>
</evidence>
<dbReference type="PROSITE" id="PS51706">
    <property type="entry name" value="G_ENGB"/>
    <property type="match status" value="1"/>
</dbReference>
<dbReference type="InterPro" id="IPR030393">
    <property type="entry name" value="G_ENGB_dom"/>
</dbReference>
<dbReference type="GO" id="GO:0099617">
    <property type="term" value="C:matrix side of mitochondrial inner membrane"/>
    <property type="evidence" value="ECO:0007669"/>
    <property type="project" value="EnsemblFungi"/>
</dbReference>
<evidence type="ECO:0000313" key="7">
    <source>
        <dbReference type="Proteomes" id="UP000001640"/>
    </source>
</evidence>
<dbReference type="STRING" id="1064592.G0VH18"/>
<dbReference type="eggNOG" id="KOG2486">
    <property type="taxonomic scope" value="Eukaryota"/>
</dbReference>
<dbReference type="EMBL" id="HE576757">
    <property type="protein sequence ID" value="CCC70790.1"/>
    <property type="molecule type" value="Genomic_DNA"/>
</dbReference>
<dbReference type="RefSeq" id="XP_003677144.1">
    <property type="nucleotide sequence ID" value="XM_003677096.1"/>
</dbReference>
<dbReference type="Gene3D" id="3.40.50.300">
    <property type="entry name" value="P-loop containing nucleotide triphosphate hydrolases"/>
    <property type="match status" value="1"/>
</dbReference>
<dbReference type="Proteomes" id="UP000001640">
    <property type="component" value="Chromosome 6"/>
</dbReference>
<dbReference type="GO" id="GO:0070125">
    <property type="term" value="P:mitochondrial translational elongation"/>
    <property type="evidence" value="ECO:0007669"/>
    <property type="project" value="EnsemblFungi"/>
</dbReference>
<reference key="2">
    <citation type="submission" date="2011-08" db="EMBL/GenBank/DDBJ databases">
        <title>Genome sequence of Naumovozyma castellii.</title>
        <authorList>
            <person name="Gordon J.L."/>
            <person name="Armisen D."/>
            <person name="Proux-Wera E."/>
            <person name="OhEigeartaigh S.S."/>
            <person name="Byrne K.P."/>
            <person name="Wolfe K.H."/>
        </authorList>
    </citation>
    <scope>NUCLEOTIDE SEQUENCE</scope>
    <source>
        <strain>Type strain:CBS 4309</strain>
    </source>
</reference>
<dbReference type="SUPFAM" id="SSF52540">
    <property type="entry name" value="P-loop containing nucleoside triphosphate hydrolases"/>
    <property type="match status" value="1"/>
</dbReference>
<dbReference type="GO" id="GO:0005525">
    <property type="term" value="F:GTP binding"/>
    <property type="evidence" value="ECO:0007669"/>
    <property type="project" value="UniProtKB-KW"/>
</dbReference>
<dbReference type="GO" id="GO:0046872">
    <property type="term" value="F:metal ion binding"/>
    <property type="evidence" value="ECO:0007669"/>
    <property type="project" value="UniProtKB-KW"/>
</dbReference>
<name>G0VH18_NAUCA</name>
<dbReference type="Pfam" id="PF01926">
    <property type="entry name" value="MMR_HSR1"/>
    <property type="match status" value="1"/>
</dbReference>
<dbReference type="GeneID" id="96904437"/>
<keyword evidence="2" id="KW-0547">Nucleotide-binding</keyword>
<dbReference type="OMA" id="WQGELTM"/>
<organism evidence="6 7">
    <name type="scientific">Naumovozyma castellii</name>
    <name type="common">Yeast</name>
    <name type="synonym">Saccharomyces castellii</name>
    <dbReference type="NCBI Taxonomy" id="27288"/>
    <lineage>
        <taxon>Eukaryota</taxon>
        <taxon>Fungi</taxon>
        <taxon>Dikarya</taxon>
        <taxon>Ascomycota</taxon>
        <taxon>Saccharomycotina</taxon>
        <taxon>Saccharomycetes</taxon>
        <taxon>Saccharomycetales</taxon>
        <taxon>Saccharomycetaceae</taxon>
        <taxon>Naumovozyma</taxon>
    </lineage>
</organism>
<dbReference type="AlphaFoldDB" id="G0VH18"/>
<dbReference type="KEGG" id="ncs:NCAS_0F03060"/>
<keyword evidence="7" id="KW-1185">Reference proteome</keyword>
<dbReference type="CDD" id="cd01876">
    <property type="entry name" value="YihA_EngB"/>
    <property type="match status" value="1"/>
</dbReference>
<dbReference type="PANTHER" id="PTHR46498:SF1">
    <property type="entry name" value="GTP-BINDING PROTEIN 8"/>
    <property type="match status" value="1"/>
</dbReference>
<evidence type="ECO:0000259" key="5">
    <source>
        <dbReference type="PROSITE" id="PS51706"/>
    </source>
</evidence>
<dbReference type="GO" id="GO:0070124">
    <property type="term" value="P:mitochondrial translational initiation"/>
    <property type="evidence" value="ECO:0007669"/>
    <property type="project" value="EnsemblFungi"/>
</dbReference>
<dbReference type="InterPro" id="IPR052279">
    <property type="entry name" value="EngB_GTPase"/>
</dbReference>
<sequence>MRGFPTSIQVRNSVSLAKSIILQTKNSFPTDAKMIIPKKTQKPTKILKPHRFKSTQEPEWAKFNDQYNEHYSAPTISQLNPINHYFNIADVTYEWSVASFADIPSEWLKDKYRGQESDKVTKRFPGKTYVPFELVNELPEVIFLGRTNAGKSTLLNNITTVFQHATLEKSAKMSSKAGFTKTLNCFNIGNRFRLIDSPGYGFNSSAKQGDVTMEYLRERKELKRSYLLIPGDKGFSDLDLGIIEFMRENGIPFEIVFTKMDRVRNLTNFKEMVTASGILNYPTLPQLIFVNSAITKTCSKRYGIDRLRFSLFQSCSLNPLVKPTKKKVN</sequence>
<dbReference type="InterPro" id="IPR027417">
    <property type="entry name" value="P-loop_NTPase"/>
</dbReference>
<evidence type="ECO:0000313" key="6">
    <source>
        <dbReference type="EMBL" id="CCC70790.1"/>
    </source>
</evidence>
<dbReference type="HOGENOM" id="CLU_062874_0_0_1"/>
<protein>
    <recommendedName>
        <fullName evidence="5">EngB-type G domain-containing protein</fullName>
    </recommendedName>
</protein>
<dbReference type="InParanoid" id="G0VH18"/>
<evidence type="ECO:0000256" key="1">
    <source>
        <dbReference type="ARBA" id="ARBA00022723"/>
    </source>
</evidence>
<dbReference type="OrthoDB" id="391988at2759"/>
<reference evidence="6 7" key="1">
    <citation type="journal article" date="2011" name="Proc. Natl. Acad. Sci. U.S.A.">
        <title>Evolutionary erosion of yeast sex chromosomes by mating-type switching accidents.</title>
        <authorList>
            <person name="Gordon J.L."/>
            <person name="Armisen D."/>
            <person name="Proux-Wera E."/>
            <person name="Oheigeartaigh S.S."/>
            <person name="Byrne K.P."/>
            <person name="Wolfe K.H."/>
        </authorList>
    </citation>
    <scope>NUCLEOTIDE SEQUENCE [LARGE SCALE GENOMIC DNA]</scope>
    <source>
        <strain evidence="7">ATCC 76901 / BCRC 22586 / CBS 4309 / NBRC 1992 / NRRL Y-12630</strain>
    </source>
</reference>
<keyword evidence="1" id="KW-0479">Metal-binding</keyword>
<feature type="domain" description="EngB-type G" evidence="5">
    <location>
        <begin position="137"/>
        <end position="317"/>
    </location>
</feature>
<dbReference type="InterPro" id="IPR006073">
    <property type="entry name" value="GTP-bd"/>
</dbReference>
<gene>
    <name evidence="6" type="primary">NCAS0F03060</name>
    <name evidence="6" type="ordered locus">NCAS_0F03060</name>
</gene>
<accession>G0VH18</accession>
<keyword evidence="4" id="KW-0342">GTP-binding</keyword>
<keyword evidence="3" id="KW-0460">Magnesium</keyword>